<organism evidence="3 4">
    <name type="scientific">Catenulispora yoronensis</name>
    <dbReference type="NCBI Taxonomy" id="450799"/>
    <lineage>
        <taxon>Bacteria</taxon>
        <taxon>Bacillati</taxon>
        <taxon>Actinomycetota</taxon>
        <taxon>Actinomycetes</taxon>
        <taxon>Catenulisporales</taxon>
        <taxon>Catenulisporaceae</taxon>
        <taxon>Catenulispora</taxon>
    </lineage>
</organism>
<feature type="compositionally biased region" description="Basic and acidic residues" evidence="1">
    <location>
        <begin position="1"/>
        <end position="12"/>
    </location>
</feature>
<keyword evidence="2" id="KW-1133">Transmembrane helix</keyword>
<evidence type="ECO:0000313" key="4">
    <source>
        <dbReference type="Proteomes" id="UP001500751"/>
    </source>
</evidence>
<reference evidence="4" key="1">
    <citation type="journal article" date="2019" name="Int. J. Syst. Evol. Microbiol.">
        <title>The Global Catalogue of Microorganisms (GCM) 10K type strain sequencing project: providing services to taxonomists for standard genome sequencing and annotation.</title>
        <authorList>
            <consortium name="The Broad Institute Genomics Platform"/>
            <consortium name="The Broad Institute Genome Sequencing Center for Infectious Disease"/>
            <person name="Wu L."/>
            <person name="Ma J."/>
        </authorList>
    </citation>
    <scope>NUCLEOTIDE SEQUENCE [LARGE SCALE GENOMIC DNA]</scope>
    <source>
        <strain evidence="4">JCM 16014</strain>
    </source>
</reference>
<feature type="transmembrane region" description="Helical" evidence="2">
    <location>
        <begin position="35"/>
        <end position="54"/>
    </location>
</feature>
<feature type="compositionally biased region" description="Polar residues" evidence="1">
    <location>
        <begin position="160"/>
        <end position="170"/>
    </location>
</feature>
<evidence type="ECO:0008006" key="5">
    <source>
        <dbReference type="Google" id="ProtNLM"/>
    </source>
</evidence>
<feature type="region of interest" description="Disordered" evidence="1">
    <location>
        <begin position="78"/>
        <end position="239"/>
    </location>
</feature>
<evidence type="ECO:0000313" key="3">
    <source>
        <dbReference type="EMBL" id="GAA2013410.1"/>
    </source>
</evidence>
<evidence type="ECO:0000256" key="2">
    <source>
        <dbReference type="SAM" id="Phobius"/>
    </source>
</evidence>
<dbReference type="EMBL" id="BAAAQN010000002">
    <property type="protein sequence ID" value="GAA2013410.1"/>
    <property type="molecule type" value="Genomic_DNA"/>
</dbReference>
<proteinExistence type="predicted"/>
<protein>
    <recommendedName>
        <fullName evidence="5">Translation initiation factor IF-2</fullName>
    </recommendedName>
</protein>
<name>A0ABP5F0K9_9ACTN</name>
<keyword evidence="4" id="KW-1185">Reference proteome</keyword>
<feature type="region of interest" description="Disordered" evidence="1">
    <location>
        <begin position="1"/>
        <end position="25"/>
    </location>
</feature>
<feature type="compositionally biased region" description="Basic residues" evidence="1">
    <location>
        <begin position="87"/>
        <end position="98"/>
    </location>
</feature>
<dbReference type="Proteomes" id="UP001500751">
    <property type="component" value="Unassembled WGS sequence"/>
</dbReference>
<keyword evidence="2" id="KW-0812">Transmembrane</keyword>
<gene>
    <name evidence="3" type="ORF">GCM10009839_05150</name>
</gene>
<keyword evidence="2" id="KW-0472">Membrane</keyword>
<sequence length="239" mass="23880">MTGAELRDRDRGAGPGYRDPLGLVSQGRTMSRPRMALAVAAVCGAGLLAGLGLFGGSAAAPRPAVPAVGIVKAADTVGARPEAAHRPPARRPHARHPAQHPAQHPARHSAQHPAPHPAKPLPRTARHPHPAPAPTPSSSTLSSSHGTPSPPHPSHRTPGVNNNRTLGVNNKRTKADGKGSAGTGAPHGAVRHSPVPAGGSDPVRPSAPGPATARPAAPAATPRTAPPPSSPATGPAASR</sequence>
<feature type="compositionally biased region" description="Low complexity" evidence="1">
    <location>
        <begin position="136"/>
        <end position="147"/>
    </location>
</feature>
<evidence type="ECO:0000256" key="1">
    <source>
        <dbReference type="SAM" id="MobiDB-lite"/>
    </source>
</evidence>
<comment type="caution">
    <text evidence="3">The sequence shown here is derived from an EMBL/GenBank/DDBJ whole genome shotgun (WGS) entry which is preliminary data.</text>
</comment>
<accession>A0ABP5F0K9</accession>
<feature type="compositionally biased region" description="Low complexity" evidence="1">
    <location>
        <begin position="204"/>
        <end position="223"/>
    </location>
</feature>